<evidence type="ECO:0000259" key="2">
    <source>
        <dbReference type="PROSITE" id="PS50802"/>
    </source>
</evidence>
<feature type="compositionally biased region" description="Polar residues" evidence="1">
    <location>
        <begin position="1044"/>
        <end position="1057"/>
    </location>
</feature>
<comment type="caution">
    <text evidence="3">The sequence shown here is derived from an EMBL/GenBank/DDBJ whole genome shotgun (WGS) entry which is preliminary data.</text>
</comment>
<feature type="domain" description="OTU" evidence="2">
    <location>
        <begin position="42"/>
        <end position="164"/>
    </location>
</feature>
<dbReference type="InterPro" id="IPR038765">
    <property type="entry name" value="Papain-like_cys_pep_sf"/>
</dbReference>
<dbReference type="Proteomes" id="UP000663879">
    <property type="component" value="Unassembled WGS sequence"/>
</dbReference>
<dbReference type="GO" id="GO:0016579">
    <property type="term" value="P:protein deubiquitination"/>
    <property type="evidence" value="ECO:0007669"/>
    <property type="project" value="TreeGrafter"/>
</dbReference>
<dbReference type="InterPro" id="IPR050704">
    <property type="entry name" value="Peptidase_C85-like"/>
</dbReference>
<evidence type="ECO:0000313" key="4">
    <source>
        <dbReference type="Proteomes" id="UP000663879"/>
    </source>
</evidence>
<feature type="compositionally biased region" description="Low complexity" evidence="1">
    <location>
        <begin position="758"/>
        <end position="769"/>
    </location>
</feature>
<feature type="region of interest" description="Disordered" evidence="1">
    <location>
        <begin position="1044"/>
        <end position="1082"/>
    </location>
</feature>
<feature type="region of interest" description="Disordered" evidence="1">
    <location>
        <begin position="533"/>
        <end position="552"/>
    </location>
</feature>
<dbReference type="GO" id="GO:0061578">
    <property type="term" value="F:K63-linked deubiquitinase activity"/>
    <property type="evidence" value="ECO:0007669"/>
    <property type="project" value="TreeGrafter"/>
</dbReference>
<feature type="region of interest" description="Disordered" evidence="1">
    <location>
        <begin position="242"/>
        <end position="278"/>
    </location>
</feature>
<keyword evidence="4" id="KW-1185">Reference proteome</keyword>
<organism evidence="3 4">
    <name type="scientific">Brachionus calyciflorus</name>
    <dbReference type="NCBI Taxonomy" id="104777"/>
    <lineage>
        <taxon>Eukaryota</taxon>
        <taxon>Metazoa</taxon>
        <taxon>Spiralia</taxon>
        <taxon>Gnathifera</taxon>
        <taxon>Rotifera</taxon>
        <taxon>Eurotatoria</taxon>
        <taxon>Monogononta</taxon>
        <taxon>Pseudotrocha</taxon>
        <taxon>Ploima</taxon>
        <taxon>Brachionidae</taxon>
        <taxon>Brachionus</taxon>
    </lineage>
</organism>
<gene>
    <name evidence="3" type="ORF">OXX778_LOCUS4482</name>
</gene>
<feature type="region of interest" description="Disordered" evidence="1">
    <location>
        <begin position="758"/>
        <end position="821"/>
    </location>
</feature>
<dbReference type="OrthoDB" id="10017659at2759"/>
<feature type="region of interest" description="Disordered" evidence="1">
    <location>
        <begin position="561"/>
        <end position="618"/>
    </location>
</feature>
<feature type="region of interest" description="Disordered" evidence="1">
    <location>
        <begin position="839"/>
        <end position="865"/>
    </location>
</feature>
<accession>A0A813Q4T7</accession>
<dbReference type="GO" id="GO:0004843">
    <property type="term" value="F:cysteine-type deubiquitinase activity"/>
    <property type="evidence" value="ECO:0007669"/>
    <property type="project" value="TreeGrafter"/>
</dbReference>
<dbReference type="PANTHER" id="PTHR12419">
    <property type="entry name" value="OTU DOMAIN CONTAINING PROTEIN"/>
    <property type="match status" value="1"/>
</dbReference>
<dbReference type="PANTHER" id="PTHR12419:SF115">
    <property type="entry name" value="PROTEIN OVARIAN TUMOR LOCUS-RELATED"/>
    <property type="match status" value="1"/>
</dbReference>
<dbReference type="CDD" id="cd22753">
    <property type="entry name" value="OTU_ALG13-like"/>
    <property type="match status" value="1"/>
</dbReference>
<dbReference type="CDD" id="cd20380">
    <property type="entry name" value="Tudor_TDRD13-like"/>
    <property type="match status" value="1"/>
</dbReference>
<dbReference type="AlphaFoldDB" id="A0A813Q4T7"/>
<dbReference type="InterPro" id="IPR049769">
    <property type="entry name" value="OTU_OTU"/>
</dbReference>
<feature type="compositionally biased region" description="Low complexity" evidence="1">
    <location>
        <begin position="851"/>
        <end position="865"/>
    </location>
</feature>
<evidence type="ECO:0000256" key="1">
    <source>
        <dbReference type="SAM" id="MobiDB-lite"/>
    </source>
</evidence>
<dbReference type="Gene3D" id="3.90.70.80">
    <property type="match status" value="1"/>
</dbReference>
<name>A0A813Q4T7_9BILA</name>
<feature type="compositionally biased region" description="Low complexity" evidence="1">
    <location>
        <begin position="1061"/>
        <end position="1073"/>
    </location>
</feature>
<dbReference type="SUPFAM" id="SSF54001">
    <property type="entry name" value="Cysteine proteinases"/>
    <property type="match status" value="1"/>
</dbReference>
<dbReference type="InterPro" id="IPR003323">
    <property type="entry name" value="OTU_dom"/>
</dbReference>
<feature type="compositionally biased region" description="Low complexity" evidence="1">
    <location>
        <begin position="607"/>
        <end position="618"/>
    </location>
</feature>
<reference evidence="3" key="1">
    <citation type="submission" date="2021-02" db="EMBL/GenBank/DDBJ databases">
        <authorList>
            <person name="Nowell W R."/>
        </authorList>
    </citation>
    <scope>NUCLEOTIDE SEQUENCE</scope>
    <source>
        <strain evidence="3">Ploen Becks lab</strain>
    </source>
</reference>
<dbReference type="InterPro" id="IPR049770">
    <property type="entry name" value="OTU_Tudor"/>
</dbReference>
<dbReference type="Pfam" id="PF02338">
    <property type="entry name" value="OTU"/>
    <property type="match status" value="1"/>
</dbReference>
<evidence type="ECO:0000313" key="3">
    <source>
        <dbReference type="EMBL" id="CAF0761983.1"/>
    </source>
</evidence>
<protein>
    <recommendedName>
        <fullName evidence="2">OTU domain-containing protein</fullName>
    </recommendedName>
</protein>
<feature type="compositionally biased region" description="Low complexity" evidence="1">
    <location>
        <begin position="806"/>
        <end position="820"/>
    </location>
</feature>
<dbReference type="EMBL" id="CAJNOC010000441">
    <property type="protein sequence ID" value="CAF0761983.1"/>
    <property type="molecule type" value="Genomic_DNA"/>
</dbReference>
<sequence>MSVGVYNTNLVNKDLKKKFTKTFDLSQIAEDPMDIYLDTLGLWKKRIARDGSCLFRAVAEQIYPCQMYHEKVRQECIRYMSDHRDEFSKYVTTISFDEYLEAMKNPLENGGQLEIAAMSKLYKKDFIIFQHQDQPGLDVTQNGFERKVYLCFSYNNHFDAIFTKAHRDNLAVIQSLVYELLYDRVFGSGEQVTVARKLLRKSDTIYPKEYMQIKEYDDFGNEIDSDAESLGADLVEELQDSDIENSTSDLENNEDERNENSELTSDQNNNEIKKDKVKKIKKPEGDIDKLSLIQKMPLPYKVAKSLDPYIYRNTAFDAWLATKKELEQAANLNAISVLQPGDKCMVKLINNYTEKWSLAFFQNILHDTANVFVPELNEHHCVTLDNLKVYNNANELLLIHYTGANGQQSYHPMPYQYNNPNGVQNVQKFVQPINANFSKIFINIDQKRRNANKKKQFMKKSSSFHAFSNELPTLLEVEEQNDDLFIYGGHPYYNPSNQHHPNMYHPSNSGANMAPFYPIPHSQTHPNFTEHTFPPSNKMQSNKNSPGVLNQNFVQSNTQNNMKNRRPRIGSAGSNQPPNPNPNKGLLANPTQNNSFISHQLAPPLGPQLGPTQTPHMPLSGGMNLPPPPPFIPPPPMHHQPGVLPPPGPAFMHPPQPPMGPHPHPQPPQMTQPRPNFYNPITSSFMFGPPPPIPVGHHPHPHMSGLIEHQNFYFPVTPGNSSKPVIKQRHDSVDSFLNKPAATNGGYQQVPQHMNLLNNQNQNGTNSTNEQPNANKNNYLLMPVPQNNSQNNTLNQPPLIQTTPGSYQSSSLTRSHSYHSGISSYESHNQLINQNSACYVDIYPPPPQPPQQSQNQNNLINNGNSQVIHQTNGSLINNNNLLQNTNGSQGVYTSTNNNIGGLDINGLGYEMQYSRFDNSSLTSNGIIDDNLLNGENRSSNPWNNSKKLTKSTSLFSDMVYAGESAQPNLVPVQNPANNQPFCYSNCFVVNIDGPINFNATHSLQDDGSDLPFNDVNTVRFFYNLGIEYYRLNFPYNQGPNYSTLYAPGTNNSNSNIEQDQKQQQVNQQQQQQQSYNHSRRVN</sequence>
<dbReference type="PROSITE" id="PS50802">
    <property type="entry name" value="OTU"/>
    <property type="match status" value="1"/>
</dbReference>
<feature type="compositionally biased region" description="Polar residues" evidence="1">
    <location>
        <begin position="785"/>
        <end position="805"/>
    </location>
</feature>
<feature type="compositionally biased region" description="Polar residues" evidence="1">
    <location>
        <begin position="589"/>
        <end position="598"/>
    </location>
</feature>
<proteinExistence type="predicted"/>